<gene>
    <name evidence="2" type="ORF">MuYL_0090</name>
</gene>
<keyword evidence="1" id="KW-0732">Signal</keyword>
<dbReference type="AlphaFoldDB" id="A0A223NQ44"/>
<protein>
    <recommendedName>
        <fullName evidence="4">MetA-pathway of phenol degradation</fullName>
    </recommendedName>
</protein>
<sequence length="254" mass="28808">MLKYFITICICFMLGANLQAQDNYEIQVYGSETVEKGSTMLELHSNFTFDGSKTVADGVLPTNHVFHETIEITHGWTPWFETGFYFFNTIGSDGRTGYVGSHIRPRVAVPESWKWPVGVSLSLEFGFQKVQYAANTSSLEIRPIVDKRWGKWYVSVNPTLEQSFKGPDQNLGLIFSPNIKGSYDVSKVVSLGLEYYGSTGPFFSYYPIQEEQHQLFIATDLNFNPNWEFNAGYGFGLTDSADKSIFKIILGRRF</sequence>
<proteinExistence type="predicted"/>
<evidence type="ECO:0000256" key="1">
    <source>
        <dbReference type="SAM" id="SignalP"/>
    </source>
</evidence>
<feature type="signal peptide" evidence="1">
    <location>
        <begin position="1"/>
        <end position="20"/>
    </location>
</feature>
<evidence type="ECO:0000313" key="3">
    <source>
        <dbReference type="Proteomes" id="UP000215002"/>
    </source>
</evidence>
<dbReference type="EMBL" id="CP022743">
    <property type="protein sequence ID" value="ASU31993.1"/>
    <property type="molecule type" value="Genomic_DNA"/>
</dbReference>
<dbReference type="OrthoDB" id="5948508at2"/>
<organism evidence="2 3">
    <name type="scientific">Mucilaginibacter xinganensis</name>
    <dbReference type="NCBI Taxonomy" id="1234841"/>
    <lineage>
        <taxon>Bacteria</taxon>
        <taxon>Pseudomonadati</taxon>
        <taxon>Bacteroidota</taxon>
        <taxon>Sphingobacteriia</taxon>
        <taxon>Sphingobacteriales</taxon>
        <taxon>Sphingobacteriaceae</taxon>
        <taxon>Mucilaginibacter</taxon>
    </lineage>
</organism>
<feature type="chain" id="PRO_5012443148" description="MetA-pathway of phenol degradation" evidence="1">
    <location>
        <begin position="21"/>
        <end position="254"/>
    </location>
</feature>
<evidence type="ECO:0008006" key="4">
    <source>
        <dbReference type="Google" id="ProtNLM"/>
    </source>
</evidence>
<keyword evidence="3" id="KW-1185">Reference proteome</keyword>
<name>A0A223NQ44_9SPHI</name>
<accession>A0A223NQ44</accession>
<dbReference type="Proteomes" id="UP000215002">
    <property type="component" value="Chromosome"/>
</dbReference>
<evidence type="ECO:0000313" key="2">
    <source>
        <dbReference type="EMBL" id="ASU31993.1"/>
    </source>
</evidence>
<reference evidence="2 3" key="1">
    <citation type="submission" date="2017-08" db="EMBL/GenBank/DDBJ databases">
        <title>Complete genome sequence of Mucilaginibacter sp. strain BJC16-A31.</title>
        <authorList>
            <consortium name="Henan University of Science and Technology"/>
            <person name="You X."/>
        </authorList>
    </citation>
    <scope>NUCLEOTIDE SEQUENCE [LARGE SCALE GENOMIC DNA]</scope>
    <source>
        <strain evidence="2 3">BJC16-A31</strain>
    </source>
</reference>
<dbReference type="KEGG" id="muc:MuYL_0090"/>